<protein>
    <submittedName>
        <fullName evidence="2">Uncharacterized protein</fullName>
    </submittedName>
</protein>
<name>A0A9X3HWT6_9VIBR</name>
<evidence type="ECO:0000313" key="2">
    <source>
        <dbReference type="EMBL" id="MCW8346609.1"/>
    </source>
</evidence>
<keyword evidence="1" id="KW-0812">Transmembrane</keyword>
<accession>A0A9X3HWT6</accession>
<dbReference type="AlphaFoldDB" id="A0A9X3HWT6"/>
<evidence type="ECO:0000256" key="1">
    <source>
        <dbReference type="SAM" id="Phobius"/>
    </source>
</evidence>
<dbReference type="Proteomes" id="UP001155587">
    <property type="component" value="Unassembled WGS sequence"/>
</dbReference>
<keyword evidence="1" id="KW-0472">Membrane</keyword>
<gene>
    <name evidence="2" type="ORF">MD535_11435</name>
</gene>
<sequence>MNTTTITHDIAASQPAQMPASSLASEVLFFVKSGVAMTAMVLLLASAWV</sequence>
<dbReference type="EMBL" id="JAKRRY010000013">
    <property type="protein sequence ID" value="MCW8346609.1"/>
    <property type="molecule type" value="Genomic_DNA"/>
</dbReference>
<comment type="caution">
    <text evidence="2">The sequence shown here is derived from an EMBL/GenBank/DDBJ whole genome shotgun (WGS) entry which is preliminary data.</text>
</comment>
<keyword evidence="3" id="KW-1185">Reference proteome</keyword>
<organism evidence="2 3">
    <name type="scientific">Vibrio qingdaonensis</name>
    <dbReference type="NCBI Taxonomy" id="2829491"/>
    <lineage>
        <taxon>Bacteria</taxon>
        <taxon>Pseudomonadati</taxon>
        <taxon>Pseudomonadota</taxon>
        <taxon>Gammaproteobacteria</taxon>
        <taxon>Vibrionales</taxon>
        <taxon>Vibrionaceae</taxon>
        <taxon>Vibrio</taxon>
    </lineage>
</organism>
<dbReference type="RefSeq" id="WP_265675164.1">
    <property type="nucleotide sequence ID" value="NZ_JAKRRY010000013.1"/>
</dbReference>
<reference evidence="2" key="1">
    <citation type="submission" date="2022-02" db="EMBL/GenBank/DDBJ databases">
        <title>Vibrio sp. nov, a new bacterium isolated from seawater.</title>
        <authorList>
            <person name="Yuan Y."/>
        </authorList>
    </citation>
    <scope>NUCLEOTIDE SEQUENCE</scope>
    <source>
        <strain evidence="2">ZSDZ65</strain>
    </source>
</reference>
<evidence type="ECO:0000313" key="3">
    <source>
        <dbReference type="Proteomes" id="UP001155587"/>
    </source>
</evidence>
<feature type="transmembrane region" description="Helical" evidence="1">
    <location>
        <begin position="27"/>
        <end position="48"/>
    </location>
</feature>
<keyword evidence="1" id="KW-1133">Transmembrane helix</keyword>
<proteinExistence type="predicted"/>